<feature type="transmembrane region" description="Helical" evidence="1">
    <location>
        <begin position="20"/>
        <end position="40"/>
    </location>
</feature>
<accession>A0A376DVU3</accession>
<keyword evidence="1" id="KW-1133">Transmembrane helix</keyword>
<dbReference type="RefSeq" id="WP_128124844.1">
    <property type="nucleotide sequence ID" value="NZ_UFVQ01000003.1"/>
</dbReference>
<sequence length="164" mass="19260">MQHNTVYHQWVPQWLKLPLLVLALFPHLMLLSILHSNSAFTSSFMDVDSDDIQYLMILMYGTFVVTLLVLQRFMAYFSVKYYILLMSSISVIILYVLSVTNNYQVILVIRFLEGIFGLMEGAIFLPLIIAELKTKHAKVIAYSFYVYYYAYRRNGNNFFTEIKH</sequence>
<protein>
    <submittedName>
        <fullName evidence="2">Uncharacterized protein</fullName>
    </submittedName>
</protein>
<name>A0A376DVU3_CHRCU</name>
<dbReference type="Gene3D" id="1.20.1250.20">
    <property type="entry name" value="MFS general substrate transporter like domains"/>
    <property type="match status" value="1"/>
</dbReference>
<dbReference type="InterPro" id="IPR036259">
    <property type="entry name" value="MFS_trans_sf"/>
</dbReference>
<feature type="transmembrane region" description="Helical" evidence="1">
    <location>
        <begin position="82"/>
        <end position="99"/>
    </location>
</feature>
<evidence type="ECO:0000313" key="3">
    <source>
        <dbReference type="Proteomes" id="UP000255224"/>
    </source>
</evidence>
<dbReference type="EMBL" id="UFVQ01000003">
    <property type="protein sequence ID" value="STC96474.1"/>
    <property type="molecule type" value="Genomic_DNA"/>
</dbReference>
<proteinExistence type="predicted"/>
<dbReference type="SUPFAM" id="SSF103473">
    <property type="entry name" value="MFS general substrate transporter"/>
    <property type="match status" value="1"/>
</dbReference>
<dbReference type="Proteomes" id="UP000255224">
    <property type="component" value="Unassembled WGS sequence"/>
</dbReference>
<feature type="transmembrane region" description="Helical" evidence="1">
    <location>
        <begin position="52"/>
        <end position="70"/>
    </location>
</feature>
<evidence type="ECO:0000256" key="1">
    <source>
        <dbReference type="SAM" id="Phobius"/>
    </source>
</evidence>
<feature type="transmembrane region" description="Helical" evidence="1">
    <location>
        <begin position="105"/>
        <end position="129"/>
    </location>
</feature>
<dbReference type="AlphaFoldDB" id="A0A376DVU3"/>
<evidence type="ECO:0000313" key="2">
    <source>
        <dbReference type="EMBL" id="STC96474.1"/>
    </source>
</evidence>
<keyword evidence="1" id="KW-0812">Transmembrane</keyword>
<keyword evidence="1" id="KW-0472">Membrane</keyword>
<reference evidence="2 3" key="1">
    <citation type="submission" date="2018-06" db="EMBL/GenBank/DDBJ databases">
        <authorList>
            <consortium name="Pathogen Informatics"/>
            <person name="Doyle S."/>
        </authorList>
    </citation>
    <scope>NUCLEOTIDE SEQUENCE [LARGE SCALE GENOMIC DNA]</scope>
    <source>
        <strain evidence="2 3">NCTC13533</strain>
    </source>
</reference>
<gene>
    <name evidence="2" type="ORF">NCTC13533_02205</name>
</gene>
<organism evidence="2 3">
    <name type="scientific">Chryseobacterium carnipullorum</name>
    <dbReference type="NCBI Taxonomy" id="1124835"/>
    <lineage>
        <taxon>Bacteria</taxon>
        <taxon>Pseudomonadati</taxon>
        <taxon>Bacteroidota</taxon>
        <taxon>Flavobacteriia</taxon>
        <taxon>Flavobacteriales</taxon>
        <taxon>Weeksellaceae</taxon>
        <taxon>Chryseobacterium group</taxon>
        <taxon>Chryseobacterium</taxon>
    </lineage>
</organism>